<evidence type="ECO:0000313" key="3">
    <source>
        <dbReference type="Proteomes" id="UP001518925"/>
    </source>
</evidence>
<dbReference type="SUPFAM" id="SSF53474">
    <property type="entry name" value="alpha/beta-Hydrolases"/>
    <property type="match status" value="1"/>
</dbReference>
<protein>
    <submittedName>
        <fullName evidence="2">Carboxylesterase</fullName>
    </submittedName>
</protein>
<evidence type="ECO:0000259" key="1">
    <source>
        <dbReference type="Pfam" id="PF12146"/>
    </source>
</evidence>
<accession>A0ABS2DNC4</accession>
<dbReference type="RefSeq" id="WP_204204341.1">
    <property type="nucleotide sequence ID" value="NZ_JAFELM010000036.1"/>
</dbReference>
<evidence type="ECO:0000313" key="2">
    <source>
        <dbReference type="EMBL" id="MBM6618988.1"/>
    </source>
</evidence>
<dbReference type="PIRSF" id="PIRSF017388">
    <property type="entry name" value="Esterase_lipase"/>
    <property type="match status" value="1"/>
</dbReference>
<dbReference type="Proteomes" id="UP001518925">
    <property type="component" value="Unassembled WGS sequence"/>
</dbReference>
<keyword evidence="3" id="KW-1185">Reference proteome</keyword>
<dbReference type="InterPro" id="IPR022742">
    <property type="entry name" value="Hydrolase_4"/>
</dbReference>
<dbReference type="InterPro" id="IPR029058">
    <property type="entry name" value="AB_hydrolase_fold"/>
</dbReference>
<dbReference type="InterPro" id="IPR051044">
    <property type="entry name" value="MAG_DAG_Lipase"/>
</dbReference>
<organism evidence="2 3">
    <name type="scientific">Bacillus suaedaesalsae</name>
    <dbReference type="NCBI Taxonomy" id="2810349"/>
    <lineage>
        <taxon>Bacteria</taxon>
        <taxon>Bacillati</taxon>
        <taxon>Bacillota</taxon>
        <taxon>Bacilli</taxon>
        <taxon>Bacillales</taxon>
        <taxon>Bacillaceae</taxon>
        <taxon>Bacillus</taxon>
    </lineage>
</organism>
<dbReference type="Gene3D" id="3.40.50.1820">
    <property type="entry name" value="alpha/beta hydrolase"/>
    <property type="match status" value="1"/>
</dbReference>
<feature type="domain" description="Serine aminopeptidase S33" evidence="1">
    <location>
        <begin position="16"/>
        <end position="229"/>
    </location>
</feature>
<comment type="caution">
    <text evidence="2">The sequence shown here is derived from an EMBL/GenBank/DDBJ whole genome shotgun (WGS) entry which is preliminary data.</text>
</comment>
<dbReference type="Pfam" id="PF12146">
    <property type="entry name" value="Hydrolase_4"/>
    <property type="match status" value="1"/>
</dbReference>
<proteinExistence type="predicted"/>
<dbReference type="InterPro" id="IPR012354">
    <property type="entry name" value="Esterase_lipase"/>
</dbReference>
<gene>
    <name evidence="2" type="ORF">JR050_15065</name>
</gene>
<dbReference type="PANTHER" id="PTHR11614">
    <property type="entry name" value="PHOSPHOLIPASE-RELATED"/>
    <property type="match status" value="1"/>
</dbReference>
<sequence length="247" mass="28536">MKRVLPKPFFFEGGERAVLCLHGFTGNSADCRMLARYLEKQGYTCYGPQYRGHGVPPEELVKYGPDDWWQDVQDAYNFLKEKGYDKIAVVGLSLGGVFSLRLGYTVPIKGIVTMCAPMYIKSEDIMYQGVLEYAAEYKRQEGKAEDVINQEMEQFRQSPMKTLKALQALIADVRDNVDMIYAPTFVVQSRHDHMINTDSANIIYENIESVDKKIKWYEESGHIITFDKEKDQLHEDVYHFLESIDWS</sequence>
<reference evidence="2 3" key="1">
    <citation type="submission" date="2021-02" db="EMBL/GenBank/DDBJ databases">
        <title>Bacillus sp. RD4P76, an endophyte from a halophyte.</title>
        <authorList>
            <person name="Sun J.-Q."/>
        </authorList>
    </citation>
    <scope>NUCLEOTIDE SEQUENCE [LARGE SCALE GENOMIC DNA]</scope>
    <source>
        <strain evidence="2 3">RD4P76</strain>
    </source>
</reference>
<name>A0ABS2DNC4_9BACI</name>
<dbReference type="EMBL" id="JAFELM010000036">
    <property type="protein sequence ID" value="MBM6618988.1"/>
    <property type="molecule type" value="Genomic_DNA"/>
</dbReference>